<evidence type="ECO:0000256" key="3">
    <source>
        <dbReference type="ARBA" id="ARBA00023082"/>
    </source>
</evidence>
<dbReference type="Pfam" id="PF08281">
    <property type="entry name" value="Sigma70_r4_2"/>
    <property type="match status" value="1"/>
</dbReference>
<dbReference type="EMBL" id="CP042436">
    <property type="protein sequence ID" value="QEC65218.1"/>
    <property type="molecule type" value="Genomic_DNA"/>
</dbReference>
<feature type="domain" description="RNA polymerase sigma factor 70 region 4 type 2" evidence="6">
    <location>
        <begin position="129"/>
        <end position="178"/>
    </location>
</feature>
<dbReference type="InterPro" id="IPR007627">
    <property type="entry name" value="RNA_pol_sigma70_r2"/>
</dbReference>
<evidence type="ECO:0000259" key="6">
    <source>
        <dbReference type="Pfam" id="PF08281"/>
    </source>
</evidence>
<dbReference type="GO" id="GO:0003677">
    <property type="term" value="F:DNA binding"/>
    <property type="evidence" value="ECO:0007669"/>
    <property type="project" value="InterPro"/>
</dbReference>
<feature type="domain" description="RNA polymerase sigma-70 region 2" evidence="5">
    <location>
        <begin position="31"/>
        <end position="97"/>
    </location>
</feature>
<keyword evidence="3" id="KW-0731">Sigma factor</keyword>
<dbReference type="Proteomes" id="UP000321479">
    <property type="component" value="Chromosome"/>
</dbReference>
<accession>A0A5B8V211</accession>
<dbReference type="InterPro" id="IPR039425">
    <property type="entry name" value="RNA_pol_sigma-70-like"/>
</dbReference>
<dbReference type="InterPro" id="IPR013325">
    <property type="entry name" value="RNA_pol_sigma_r2"/>
</dbReference>
<dbReference type="Gene3D" id="1.10.10.10">
    <property type="entry name" value="Winged helix-like DNA-binding domain superfamily/Winged helix DNA-binding domain"/>
    <property type="match status" value="1"/>
</dbReference>
<evidence type="ECO:0000256" key="4">
    <source>
        <dbReference type="ARBA" id="ARBA00023163"/>
    </source>
</evidence>
<evidence type="ECO:0000259" key="5">
    <source>
        <dbReference type="Pfam" id="PF04542"/>
    </source>
</evidence>
<dbReference type="KEGG" id="mgin:FRZ54_22470"/>
<proteinExistence type="inferred from homology"/>
<organism evidence="7 8">
    <name type="scientific">Mucilaginibacter ginsenosidivorans</name>
    <dbReference type="NCBI Taxonomy" id="398053"/>
    <lineage>
        <taxon>Bacteria</taxon>
        <taxon>Pseudomonadati</taxon>
        <taxon>Bacteroidota</taxon>
        <taxon>Sphingobacteriia</taxon>
        <taxon>Sphingobacteriales</taxon>
        <taxon>Sphingobacteriaceae</taxon>
        <taxon>Mucilaginibacter</taxon>
    </lineage>
</organism>
<comment type="similarity">
    <text evidence="1">Belongs to the sigma-70 factor family. ECF subfamily.</text>
</comment>
<dbReference type="AlphaFoldDB" id="A0A5B8V211"/>
<dbReference type="GO" id="GO:0006352">
    <property type="term" value="P:DNA-templated transcription initiation"/>
    <property type="evidence" value="ECO:0007669"/>
    <property type="project" value="InterPro"/>
</dbReference>
<keyword evidence="2" id="KW-0805">Transcription regulation</keyword>
<keyword evidence="4" id="KW-0804">Transcription</keyword>
<name>A0A5B8V211_9SPHI</name>
<dbReference type="PANTHER" id="PTHR43133">
    <property type="entry name" value="RNA POLYMERASE ECF-TYPE SIGMA FACTO"/>
    <property type="match status" value="1"/>
</dbReference>
<dbReference type="CDD" id="cd06171">
    <property type="entry name" value="Sigma70_r4"/>
    <property type="match status" value="1"/>
</dbReference>
<dbReference type="NCBIfam" id="TIGR02985">
    <property type="entry name" value="Sig70_bacteroi1"/>
    <property type="match status" value="1"/>
</dbReference>
<dbReference type="InterPro" id="IPR036388">
    <property type="entry name" value="WH-like_DNA-bd_sf"/>
</dbReference>
<dbReference type="OrthoDB" id="1100095at2"/>
<evidence type="ECO:0000256" key="1">
    <source>
        <dbReference type="ARBA" id="ARBA00010641"/>
    </source>
</evidence>
<dbReference type="InterPro" id="IPR014327">
    <property type="entry name" value="RNA_pol_sigma70_bacteroid"/>
</dbReference>
<protein>
    <submittedName>
        <fullName evidence="7">RNA polymerase sigma-70 factor</fullName>
    </submittedName>
</protein>
<dbReference type="InterPro" id="IPR013324">
    <property type="entry name" value="RNA_pol_sigma_r3/r4-like"/>
</dbReference>
<evidence type="ECO:0000313" key="8">
    <source>
        <dbReference type="Proteomes" id="UP000321479"/>
    </source>
</evidence>
<gene>
    <name evidence="7" type="ORF">FRZ54_22470</name>
</gene>
<dbReference type="SUPFAM" id="SSF88946">
    <property type="entry name" value="Sigma2 domain of RNA polymerase sigma factors"/>
    <property type="match status" value="1"/>
</dbReference>
<evidence type="ECO:0000256" key="2">
    <source>
        <dbReference type="ARBA" id="ARBA00023015"/>
    </source>
</evidence>
<dbReference type="RefSeq" id="WP_147034049.1">
    <property type="nucleotide sequence ID" value="NZ_JBHMAO010000004.1"/>
</dbReference>
<dbReference type="PANTHER" id="PTHR43133:SF46">
    <property type="entry name" value="RNA POLYMERASE SIGMA-70 FACTOR ECF SUBFAMILY"/>
    <property type="match status" value="1"/>
</dbReference>
<dbReference type="GO" id="GO:0016987">
    <property type="term" value="F:sigma factor activity"/>
    <property type="evidence" value="ECO:0007669"/>
    <property type="project" value="UniProtKB-KW"/>
</dbReference>
<dbReference type="SUPFAM" id="SSF88659">
    <property type="entry name" value="Sigma3 and sigma4 domains of RNA polymerase sigma factors"/>
    <property type="match status" value="1"/>
</dbReference>
<dbReference type="Pfam" id="PF04542">
    <property type="entry name" value="Sigma70_r2"/>
    <property type="match status" value="1"/>
</dbReference>
<dbReference type="Gene3D" id="1.10.1740.10">
    <property type="match status" value="1"/>
</dbReference>
<dbReference type="NCBIfam" id="TIGR02937">
    <property type="entry name" value="sigma70-ECF"/>
    <property type="match status" value="1"/>
</dbReference>
<evidence type="ECO:0000313" key="7">
    <source>
        <dbReference type="EMBL" id="QEC65218.1"/>
    </source>
</evidence>
<dbReference type="InterPro" id="IPR014284">
    <property type="entry name" value="RNA_pol_sigma-70_dom"/>
</dbReference>
<reference evidence="7 8" key="1">
    <citation type="journal article" date="2017" name="Curr. Microbiol.">
        <title>Mucilaginibacter ginsenosidivorans sp. nov., Isolated from Soil of Ginseng Field.</title>
        <authorList>
            <person name="Kim M.M."/>
            <person name="Siddiqi M.Z."/>
            <person name="Im W.T."/>
        </authorList>
    </citation>
    <scope>NUCLEOTIDE SEQUENCE [LARGE SCALE GENOMIC DNA]</scope>
    <source>
        <strain evidence="7 8">Gsoil 3017</strain>
    </source>
</reference>
<sequence>MLAGINPIDQYSDAELIALWQQGTEYAFEILYKRHVVKLLSVASKKIDDTETAQEFVQDVFISLFERRDSFDPKTSLPAYLYVALKNRILNHYRHQSVQKRYEQYVVLQQPVVTETAISQLQGKELEMQINEEIKKLPLQCRTVFLLSRSEGLPHKEIAAHLDISVNTVEQHMRKALRILRTSMGNYLHLIALLFYFWDK</sequence>
<keyword evidence="8" id="KW-1185">Reference proteome</keyword>
<dbReference type="InterPro" id="IPR013249">
    <property type="entry name" value="RNA_pol_sigma70_r4_t2"/>
</dbReference>